<dbReference type="Proteomes" id="UP000794436">
    <property type="component" value="Unassembled WGS sequence"/>
</dbReference>
<dbReference type="InterPro" id="IPR039777">
    <property type="entry name" value="IFRD"/>
</dbReference>
<reference evidence="4" key="1">
    <citation type="submission" date="2019-03" db="EMBL/GenBank/DDBJ databases">
        <title>Long read genome sequence of the mycoparasitic Pythium oligandrum ATCC 38472 isolated from sugarbeet rhizosphere.</title>
        <authorList>
            <person name="Gaulin E."/>
        </authorList>
    </citation>
    <scope>NUCLEOTIDE SEQUENCE</scope>
    <source>
        <strain evidence="4">ATCC 38472_TT</strain>
    </source>
</reference>
<dbReference type="InterPro" id="IPR011989">
    <property type="entry name" value="ARM-like"/>
</dbReference>
<feature type="domain" description="Interferon-related developmental regulator N-terminal" evidence="3">
    <location>
        <begin position="81"/>
        <end position="366"/>
    </location>
</feature>
<proteinExistence type="inferred from homology"/>
<accession>A0A8K1FKB1</accession>
<dbReference type="InterPro" id="IPR007701">
    <property type="entry name" value="Interferon-rel_develop_reg_N"/>
</dbReference>
<dbReference type="SUPFAM" id="SSF48371">
    <property type="entry name" value="ARM repeat"/>
    <property type="match status" value="1"/>
</dbReference>
<gene>
    <name evidence="4" type="ORF">Poli38472_012749</name>
</gene>
<dbReference type="EMBL" id="SPLM01000076">
    <property type="protein sequence ID" value="TMW61558.1"/>
    <property type="molecule type" value="Genomic_DNA"/>
</dbReference>
<evidence type="ECO:0000256" key="2">
    <source>
        <dbReference type="SAM" id="MobiDB-lite"/>
    </source>
</evidence>
<dbReference type="PANTHER" id="PTHR12354:SF1">
    <property type="entry name" value="INTERFERON-RELATED DEVELOPMENTAL REGULATOR 1"/>
    <property type="match status" value="1"/>
</dbReference>
<comment type="similarity">
    <text evidence="1">Belongs to the IFRD family.</text>
</comment>
<evidence type="ECO:0000313" key="4">
    <source>
        <dbReference type="EMBL" id="TMW61558.1"/>
    </source>
</evidence>
<dbReference type="AlphaFoldDB" id="A0A8K1FKB1"/>
<evidence type="ECO:0000256" key="1">
    <source>
        <dbReference type="ARBA" id="ARBA00008828"/>
    </source>
</evidence>
<protein>
    <recommendedName>
        <fullName evidence="3">Interferon-related developmental regulator N-terminal domain-containing protein</fullName>
    </recommendedName>
</protein>
<sequence>MRRKLSEEGKRLLRHALTHEDLEDEEDTRGAEHTSVDYSVVTNVDDSSAESDLEGFSEWQQGGILANGKKKKGGRRGKLREQLEGDETHDELEEALEKLAEKRDTTKIQALQKILTILRSAVLTNRLHGSLATSVTSQVLLTLKKRMTESGTLSLRALGVLAVTLGPDEQAFYDELVQPLQRLLMDQTETALRIEAAYALSIACTVCCREEQQKWELVDVLGGLLVGAHDAEESGDSEGELPDELLTTVMECWAFLISAFSPNTIVARLRDPDAIISDHVDALAGFVRDRVDPLVRSAACEVLALLIQLKYTTTKTTWTYEMEDPDGPLGGLDVKIARYMRESAKCIGKKNRKVQRSMLKEVLETLHSGEGPHSDLQIEGETLSITTWSRYFQANVLRRALQSGFQIHLYENPVLRDVFEVSDKSDAKERMIPIVRRRADHRSKAIHRRNDISRKDAVQNAFLYDG</sequence>
<dbReference type="Gene3D" id="1.25.10.10">
    <property type="entry name" value="Leucine-rich Repeat Variant"/>
    <property type="match status" value="1"/>
</dbReference>
<feature type="compositionally biased region" description="Basic and acidic residues" evidence="2">
    <location>
        <begin position="1"/>
        <end position="11"/>
    </location>
</feature>
<dbReference type="PANTHER" id="PTHR12354">
    <property type="entry name" value="INTERFERON-RELATED DEVELOPMENTAL REGULATOR"/>
    <property type="match status" value="1"/>
</dbReference>
<dbReference type="OrthoDB" id="18978at2759"/>
<keyword evidence="5" id="KW-1185">Reference proteome</keyword>
<feature type="region of interest" description="Disordered" evidence="2">
    <location>
        <begin position="1"/>
        <end position="37"/>
    </location>
</feature>
<name>A0A8K1FKB1_PYTOL</name>
<comment type="caution">
    <text evidence="4">The sequence shown here is derived from an EMBL/GenBank/DDBJ whole genome shotgun (WGS) entry which is preliminary data.</text>
</comment>
<organism evidence="4 5">
    <name type="scientific">Pythium oligandrum</name>
    <name type="common">Mycoparasitic fungus</name>
    <dbReference type="NCBI Taxonomy" id="41045"/>
    <lineage>
        <taxon>Eukaryota</taxon>
        <taxon>Sar</taxon>
        <taxon>Stramenopiles</taxon>
        <taxon>Oomycota</taxon>
        <taxon>Peronosporomycetes</taxon>
        <taxon>Pythiales</taxon>
        <taxon>Pythiaceae</taxon>
        <taxon>Pythium</taxon>
    </lineage>
</organism>
<dbReference type="InterPro" id="IPR016024">
    <property type="entry name" value="ARM-type_fold"/>
</dbReference>
<evidence type="ECO:0000313" key="5">
    <source>
        <dbReference type="Proteomes" id="UP000794436"/>
    </source>
</evidence>
<dbReference type="Pfam" id="PF05004">
    <property type="entry name" value="IFRD"/>
    <property type="match status" value="1"/>
</dbReference>
<evidence type="ECO:0000259" key="3">
    <source>
        <dbReference type="Pfam" id="PF05004"/>
    </source>
</evidence>